<feature type="transmembrane region" description="Helical" evidence="8">
    <location>
        <begin position="313"/>
        <end position="330"/>
    </location>
</feature>
<evidence type="ECO:0000256" key="4">
    <source>
        <dbReference type="ARBA" id="ARBA00022475"/>
    </source>
</evidence>
<keyword evidence="4" id="KW-1003">Cell membrane</keyword>
<keyword evidence="5 8" id="KW-0812">Transmembrane</keyword>
<dbReference type="FunFam" id="1.20.1720.10:FF:000021">
    <property type="entry name" value="Drug resistance transporter, EmrB/QacA subfamily"/>
    <property type="match status" value="1"/>
</dbReference>
<dbReference type="InterPro" id="IPR011701">
    <property type="entry name" value="MFS"/>
</dbReference>
<dbReference type="GO" id="GO:0022857">
    <property type="term" value="F:transmembrane transporter activity"/>
    <property type="evidence" value="ECO:0007669"/>
    <property type="project" value="InterPro"/>
</dbReference>
<dbReference type="InterPro" id="IPR020846">
    <property type="entry name" value="MFS_dom"/>
</dbReference>
<dbReference type="EMBL" id="POAF01000014">
    <property type="protein sequence ID" value="RBL98554.1"/>
    <property type="molecule type" value="Genomic_DNA"/>
</dbReference>
<evidence type="ECO:0000256" key="1">
    <source>
        <dbReference type="ARBA" id="ARBA00004651"/>
    </source>
</evidence>
<evidence type="ECO:0000256" key="6">
    <source>
        <dbReference type="ARBA" id="ARBA00022989"/>
    </source>
</evidence>
<feature type="transmembrane region" description="Helical" evidence="8">
    <location>
        <begin position="455"/>
        <end position="476"/>
    </location>
</feature>
<evidence type="ECO:0000256" key="8">
    <source>
        <dbReference type="SAM" id="Phobius"/>
    </source>
</evidence>
<protein>
    <submittedName>
        <fullName evidence="10">MFS transporter</fullName>
    </submittedName>
</protein>
<keyword evidence="3" id="KW-0813">Transport</keyword>
<dbReference type="SUPFAM" id="SSF103473">
    <property type="entry name" value="MFS general substrate transporter"/>
    <property type="match status" value="1"/>
</dbReference>
<keyword evidence="7 8" id="KW-0472">Membrane</keyword>
<evidence type="ECO:0000256" key="5">
    <source>
        <dbReference type="ARBA" id="ARBA00022692"/>
    </source>
</evidence>
<dbReference type="Gene3D" id="1.20.1250.20">
    <property type="entry name" value="MFS general substrate transporter like domains"/>
    <property type="match status" value="1"/>
</dbReference>
<comment type="subcellular location">
    <subcellularLocation>
        <location evidence="1">Cell membrane</location>
        <topology evidence="1">Multi-pass membrane protein</topology>
    </subcellularLocation>
</comment>
<reference evidence="10 11" key="1">
    <citation type="submission" date="2018-01" db="EMBL/GenBank/DDBJ databases">
        <title>Glutamicibacter soli strain NHPC-3 Whole genome sequence and assembly.</title>
        <authorList>
            <person name="Choudhury P."/>
            <person name="Gupta D."/>
            <person name="Sengupta K."/>
            <person name="Jawed A."/>
            <person name="Sultana N."/>
            <person name="Saha P."/>
        </authorList>
    </citation>
    <scope>NUCLEOTIDE SEQUENCE [LARGE SCALE GENOMIC DNA]</scope>
    <source>
        <strain evidence="10 11">NHPC-3</strain>
    </source>
</reference>
<feature type="transmembrane region" description="Helical" evidence="8">
    <location>
        <begin position="173"/>
        <end position="193"/>
    </location>
</feature>
<feature type="transmembrane region" description="Helical" evidence="8">
    <location>
        <begin position="277"/>
        <end position="301"/>
    </location>
</feature>
<feature type="transmembrane region" description="Helical" evidence="8">
    <location>
        <begin position="205"/>
        <end position="222"/>
    </location>
</feature>
<feature type="transmembrane region" description="Helical" evidence="8">
    <location>
        <begin position="234"/>
        <end position="256"/>
    </location>
</feature>
<gene>
    <name evidence="10" type="ORF">C1H84_17540</name>
</gene>
<accession>A0A365Y7B1</accession>
<dbReference type="RefSeq" id="WP_113608157.1">
    <property type="nucleotide sequence ID" value="NZ_POAF01000014.1"/>
</dbReference>
<dbReference type="InterPro" id="IPR036259">
    <property type="entry name" value="MFS_trans_sf"/>
</dbReference>
<dbReference type="GO" id="GO:0005886">
    <property type="term" value="C:plasma membrane"/>
    <property type="evidence" value="ECO:0007669"/>
    <property type="project" value="UniProtKB-SubCell"/>
</dbReference>
<dbReference type="InterPro" id="IPR004638">
    <property type="entry name" value="EmrB-like"/>
</dbReference>
<dbReference type="Pfam" id="PF07690">
    <property type="entry name" value="MFS_1"/>
    <property type="match status" value="1"/>
</dbReference>
<feature type="transmembrane region" description="Helical" evidence="8">
    <location>
        <begin position="84"/>
        <end position="100"/>
    </location>
</feature>
<evidence type="ECO:0000256" key="7">
    <source>
        <dbReference type="ARBA" id="ARBA00023136"/>
    </source>
</evidence>
<dbReference type="Proteomes" id="UP000252167">
    <property type="component" value="Unassembled WGS sequence"/>
</dbReference>
<organism evidence="10 11">
    <name type="scientific">Glutamicibacter soli</name>
    <dbReference type="NCBI Taxonomy" id="453836"/>
    <lineage>
        <taxon>Bacteria</taxon>
        <taxon>Bacillati</taxon>
        <taxon>Actinomycetota</taxon>
        <taxon>Actinomycetes</taxon>
        <taxon>Micrococcales</taxon>
        <taxon>Micrococcaceae</taxon>
        <taxon>Glutamicibacter</taxon>
    </lineage>
</organism>
<evidence type="ECO:0000256" key="2">
    <source>
        <dbReference type="ARBA" id="ARBA00008537"/>
    </source>
</evidence>
<comment type="caution">
    <text evidence="10">The sequence shown here is derived from an EMBL/GenBank/DDBJ whole genome shotgun (WGS) entry which is preliminary data.</text>
</comment>
<proteinExistence type="inferred from homology"/>
<feature type="transmembrane region" description="Helical" evidence="8">
    <location>
        <begin position="20"/>
        <end position="40"/>
    </location>
</feature>
<evidence type="ECO:0000313" key="10">
    <source>
        <dbReference type="EMBL" id="RBL98554.1"/>
    </source>
</evidence>
<comment type="similarity">
    <text evidence="2">Belongs to the major facilitator superfamily. EmrB family.</text>
</comment>
<sequence length="487" mass="52335">MPQTANTPTEFNKKAAWNALWALVIGFFMILLDTTIVHTAMPAIMEDLDSDISSILWINSAYLLTFAVPLLVTGRLGDRFGPRNIYLLGMVIFTIASLWSGLSTSLASLILARAVQGLGAALISPQSMTMITRLFPYAHRGAAMGVWGAVAGIASLVGPIAGGLLVDSAGWEWIFFINIPIAVVSIAMVLKFVPKLKPQAHSFDWIGVALSAIGMFSLVYGIQEGDATNWEPFIGPISAWHLIIFGILMMALFVWWQSKTKAEPLVPLRLFTVRNFSLANIAITFMGLAIATISLPMVFFLQEVRGLTPTESALMISPMAVVGIIMAPMIGKHINKFNPRTFALPGFFLMGGGTIAYALMMHADIPLWLLLIPSAIQGFGSAMIWPSLSLAATRDLTAVDAGAGSGIYNTTRQIGSVLGSALIAFMMDSRITAQIGELNQPADQSAIFEATSVGLGQALMLPGIVALAAIFSVLFFKSHPSERKLRG</sequence>
<keyword evidence="6 8" id="KW-1133">Transmembrane helix</keyword>
<evidence type="ECO:0000256" key="3">
    <source>
        <dbReference type="ARBA" id="ARBA00022448"/>
    </source>
</evidence>
<dbReference type="PANTHER" id="PTHR42718">
    <property type="entry name" value="MAJOR FACILITATOR SUPERFAMILY MULTIDRUG TRANSPORTER MFSC"/>
    <property type="match status" value="1"/>
</dbReference>
<name>A0A365Y7B1_9MICC</name>
<feature type="transmembrane region" description="Helical" evidence="8">
    <location>
        <begin position="342"/>
        <end position="359"/>
    </location>
</feature>
<dbReference type="AlphaFoldDB" id="A0A365Y7B1"/>
<dbReference type="CDD" id="cd17321">
    <property type="entry name" value="MFS_MMR_MDR_like"/>
    <property type="match status" value="1"/>
</dbReference>
<feature type="transmembrane region" description="Helical" evidence="8">
    <location>
        <begin position="137"/>
        <end position="161"/>
    </location>
</feature>
<keyword evidence="11" id="KW-1185">Reference proteome</keyword>
<dbReference type="Gene3D" id="1.20.1720.10">
    <property type="entry name" value="Multidrug resistance protein D"/>
    <property type="match status" value="1"/>
</dbReference>
<dbReference type="PRINTS" id="PR01036">
    <property type="entry name" value="TCRTETB"/>
</dbReference>
<dbReference type="NCBIfam" id="TIGR00711">
    <property type="entry name" value="efflux_EmrB"/>
    <property type="match status" value="1"/>
</dbReference>
<feature type="domain" description="Major facilitator superfamily (MFS) profile" evidence="9">
    <location>
        <begin position="19"/>
        <end position="481"/>
    </location>
</feature>
<evidence type="ECO:0000313" key="11">
    <source>
        <dbReference type="Proteomes" id="UP000252167"/>
    </source>
</evidence>
<dbReference type="PANTHER" id="PTHR42718:SF46">
    <property type="entry name" value="BLR6921 PROTEIN"/>
    <property type="match status" value="1"/>
</dbReference>
<feature type="transmembrane region" description="Helical" evidence="8">
    <location>
        <begin position="52"/>
        <end position="72"/>
    </location>
</feature>
<evidence type="ECO:0000259" key="9">
    <source>
        <dbReference type="PROSITE" id="PS50850"/>
    </source>
</evidence>
<dbReference type="PROSITE" id="PS50850">
    <property type="entry name" value="MFS"/>
    <property type="match status" value="1"/>
</dbReference>